<feature type="chain" id="PRO_5042167024" evidence="3">
    <location>
        <begin position="22"/>
        <end position="208"/>
    </location>
</feature>
<dbReference type="EMBL" id="CP032744">
    <property type="protein sequence ID" value="AYJ38207.1"/>
    <property type="molecule type" value="Genomic_DNA"/>
</dbReference>
<dbReference type="InterPro" id="IPR024418">
    <property type="entry name" value="DUF3862"/>
</dbReference>
<accession>A0AAD0TP38</accession>
<name>A0AAD0TP38_9LACO</name>
<evidence type="ECO:0000313" key="6">
    <source>
        <dbReference type="Proteomes" id="UP000236162"/>
    </source>
</evidence>
<dbReference type="AlphaFoldDB" id="A0AAD0TP38"/>
<evidence type="ECO:0000256" key="1">
    <source>
        <dbReference type="ARBA" id="ARBA00022729"/>
    </source>
</evidence>
<evidence type="ECO:0000256" key="2">
    <source>
        <dbReference type="SAM" id="MobiDB-lite"/>
    </source>
</evidence>
<dbReference type="Gene3D" id="3.30.1450.10">
    <property type="match status" value="2"/>
</dbReference>
<dbReference type="Proteomes" id="UP000236162">
    <property type="component" value="Unassembled WGS sequence"/>
</dbReference>
<evidence type="ECO:0000313" key="7">
    <source>
        <dbReference type="Proteomes" id="UP000277896"/>
    </source>
</evidence>
<gene>
    <name evidence="4" type="ORF">LP667_04915</name>
    <name evidence="5" type="ORF">LPPLD21_03098</name>
</gene>
<dbReference type="RefSeq" id="WP_021730638.1">
    <property type="nucleotide sequence ID" value="NZ_AVAI01000050.1"/>
</dbReference>
<dbReference type="InterPro" id="IPR037873">
    <property type="entry name" value="BamE-like"/>
</dbReference>
<keyword evidence="6" id="KW-1185">Reference proteome</keyword>
<proteinExistence type="predicted"/>
<dbReference type="Pfam" id="PF12978">
    <property type="entry name" value="DUF3862"/>
    <property type="match status" value="1"/>
</dbReference>
<dbReference type="EMBL" id="BDOR01000034">
    <property type="protein sequence ID" value="GBF03528.1"/>
    <property type="molecule type" value="Genomic_DNA"/>
</dbReference>
<keyword evidence="1 3" id="KW-0732">Signal</keyword>
<evidence type="ECO:0000313" key="5">
    <source>
        <dbReference type="EMBL" id="GBF03528.1"/>
    </source>
</evidence>
<dbReference type="Proteomes" id="UP000277896">
    <property type="component" value="Chromosome"/>
</dbReference>
<feature type="region of interest" description="Disordered" evidence="2">
    <location>
        <begin position="21"/>
        <end position="44"/>
    </location>
</feature>
<protein>
    <submittedName>
        <fullName evidence="4">DUF3862 domain-containing protein</fullName>
    </submittedName>
</protein>
<evidence type="ECO:0000313" key="4">
    <source>
        <dbReference type="EMBL" id="AYJ38207.1"/>
    </source>
</evidence>
<feature type="compositionally biased region" description="Low complexity" evidence="2">
    <location>
        <begin position="23"/>
        <end position="44"/>
    </location>
</feature>
<dbReference type="PROSITE" id="PS51257">
    <property type="entry name" value="PROKAR_LIPOPROTEIN"/>
    <property type="match status" value="1"/>
</dbReference>
<sequence>MKKITTITVALIAGLTLTACGNTSSASSSSKSTTSQKSTSSSKSISSGITLANYKDIQVALPNSGTATDETKVKNMFGKPDQSTKTSITGLDKEAIQYTWTNVGKTLSGATVTASFYDGKAVAKAYSNASLTPNSKLTVATVNGIKQGDTLSSVEAKLGTPNAESISGSGTLSAQIINYTSIKGKSGASVSFTFTNNKLVTTTKTSFN</sequence>
<evidence type="ECO:0000256" key="3">
    <source>
        <dbReference type="SAM" id="SignalP"/>
    </source>
</evidence>
<reference evidence="5 6" key="1">
    <citation type="submission" date="2017-04" db="EMBL/GenBank/DDBJ databases">
        <title>In vitro and in silico characterization of Lactobacillus paraplantarum D2-1, a starter culture for soymilk fermentation.</title>
        <authorList>
            <person name="Endo A."/>
            <person name="Sasaki F."/>
            <person name="Maeno S."/>
            <person name="Kanesaki Y."/>
            <person name="Kubota E."/>
            <person name="Torres G.A."/>
            <person name="Tomita S."/>
            <person name="Nakagawa J."/>
        </authorList>
    </citation>
    <scope>NUCLEOTIDE SEQUENCE [LARGE SCALE GENOMIC DNA]</scope>
    <source>
        <strain evidence="5 6">D2-1</strain>
    </source>
</reference>
<organism evidence="4 7">
    <name type="scientific">Lactiplantibacillus paraplantarum</name>
    <dbReference type="NCBI Taxonomy" id="60520"/>
    <lineage>
        <taxon>Bacteria</taxon>
        <taxon>Bacillati</taxon>
        <taxon>Bacillota</taxon>
        <taxon>Bacilli</taxon>
        <taxon>Lactobacillales</taxon>
        <taxon>Lactobacillaceae</taxon>
        <taxon>Lactiplantibacillus</taxon>
    </lineage>
</organism>
<feature type="signal peptide" evidence="3">
    <location>
        <begin position="1"/>
        <end position="21"/>
    </location>
</feature>
<reference evidence="4 7" key="2">
    <citation type="submission" date="2018-10" db="EMBL/GenBank/DDBJ databases">
        <title>Genome seuquencing of Lactobacillus species.</title>
        <authorList>
            <person name="Baek C."/>
            <person name="Yi H."/>
        </authorList>
    </citation>
    <scope>NUCLEOTIDE SEQUENCE [LARGE SCALE GENOMIC DNA]</scope>
    <source>
        <strain evidence="4 7">DSM 10667</strain>
    </source>
</reference>